<accession>F8B4H3</accession>
<dbReference type="KEGG" id="fsy:FsymDg_0346"/>
<dbReference type="AlphaFoldDB" id="F8B4H3"/>
<dbReference type="HOGENOM" id="CLU_1494131_0_0_11"/>
<dbReference type="STRING" id="656024.FsymDg_0346"/>
<dbReference type="Proteomes" id="UP000001549">
    <property type="component" value="Chromosome"/>
</dbReference>
<proteinExistence type="predicted"/>
<organism evidence="1 2">
    <name type="scientific">Candidatus Protofrankia datiscae</name>
    <dbReference type="NCBI Taxonomy" id="2716812"/>
    <lineage>
        <taxon>Bacteria</taxon>
        <taxon>Bacillati</taxon>
        <taxon>Actinomycetota</taxon>
        <taxon>Actinomycetes</taxon>
        <taxon>Frankiales</taxon>
        <taxon>Frankiaceae</taxon>
        <taxon>Protofrankia</taxon>
    </lineage>
</organism>
<dbReference type="EMBL" id="CP002801">
    <property type="protein sequence ID" value="AEH07914.1"/>
    <property type="molecule type" value="Genomic_DNA"/>
</dbReference>
<name>F8B4H3_9ACTN</name>
<evidence type="ECO:0000313" key="1">
    <source>
        <dbReference type="EMBL" id="AEH07914.1"/>
    </source>
</evidence>
<sequence length="180" mass="19817">MSRPERAGILHFISPSGDAEIAFAQPHPRLRPGAHLYRGHRMYLLRPRRKLEIPVSAVTLVLGFAEELRVSDLGEGAAADSYDSFLAGLQTRAKIVENNRSLYAVEVVLMPWVAFTLFGVAMHEVAESVLDPGDLLGGRVRDLTGALAALPDWEQRFELLDTVLAQWIDRGPAHSPPGSR</sequence>
<reference evidence="1 2" key="1">
    <citation type="submission" date="2011-05" db="EMBL/GenBank/DDBJ databases">
        <title>Complete sequence of chromosome of Frankia symbiont of Datisca glomerata.</title>
        <authorList>
            <consortium name="US DOE Joint Genome Institute"/>
            <person name="Lucas S."/>
            <person name="Han J."/>
            <person name="Lapidus A."/>
            <person name="Cheng J.-F."/>
            <person name="Goodwin L."/>
            <person name="Pitluck S."/>
            <person name="Peters L."/>
            <person name="Mikhailova N."/>
            <person name="Chertkov O."/>
            <person name="Teshima H."/>
            <person name="Han C."/>
            <person name="Tapia R."/>
            <person name="Land M."/>
            <person name="Hauser L."/>
            <person name="Kyrpides N."/>
            <person name="Ivanova N."/>
            <person name="Pagani I."/>
            <person name="Berry A."/>
            <person name="Pawlowski K."/>
            <person name="Persson T."/>
            <person name="Vanden Heuvel B."/>
            <person name="Benson D."/>
            <person name="Woyke T."/>
        </authorList>
    </citation>
    <scope>NUCLEOTIDE SEQUENCE [LARGE SCALE GENOMIC DNA]</scope>
    <source>
        <strain evidence="2">4085684</strain>
    </source>
</reference>
<evidence type="ECO:0000313" key="2">
    <source>
        <dbReference type="Proteomes" id="UP000001549"/>
    </source>
</evidence>
<dbReference type="eggNOG" id="COG2207">
    <property type="taxonomic scope" value="Bacteria"/>
</dbReference>
<protein>
    <submittedName>
        <fullName evidence="1">Transcriptional regulator</fullName>
    </submittedName>
</protein>
<keyword evidence="2" id="KW-1185">Reference proteome</keyword>
<gene>
    <name evidence="1" type="ordered locus">FsymDg_0346</name>
</gene>